<evidence type="ECO:0000256" key="2">
    <source>
        <dbReference type="ARBA" id="ARBA00022475"/>
    </source>
</evidence>
<evidence type="ECO:0000256" key="1">
    <source>
        <dbReference type="ARBA" id="ARBA00004651"/>
    </source>
</evidence>
<feature type="transmembrane region" description="Helical" evidence="10">
    <location>
        <begin position="376"/>
        <end position="397"/>
    </location>
</feature>
<proteinExistence type="predicted"/>
<keyword evidence="7 10" id="KW-0472">Membrane</keyword>
<feature type="transmembrane region" description="Helical" evidence="10">
    <location>
        <begin position="276"/>
        <end position="300"/>
    </location>
</feature>
<evidence type="ECO:0000256" key="7">
    <source>
        <dbReference type="ARBA" id="ARBA00023136"/>
    </source>
</evidence>
<feature type="transmembrane region" description="Helical" evidence="10">
    <location>
        <begin position="47"/>
        <end position="67"/>
    </location>
</feature>
<accession>A0A182WR26</accession>
<name>A0A182WR26_9DIPT</name>
<evidence type="ECO:0000256" key="5">
    <source>
        <dbReference type="ARBA" id="ARBA00022725"/>
    </source>
</evidence>
<evidence type="ECO:0000256" key="4">
    <source>
        <dbReference type="ARBA" id="ARBA00022692"/>
    </source>
</evidence>
<dbReference type="EnsemblMetazoa" id="AMIN015662-RA">
    <property type="protein sequence ID" value="AMIN015662-PA"/>
    <property type="gene ID" value="AMIN015662"/>
</dbReference>
<feature type="transmembrane region" description="Helical" evidence="10">
    <location>
        <begin position="141"/>
        <end position="165"/>
    </location>
</feature>
<keyword evidence="2" id="KW-1003">Cell membrane</keyword>
<dbReference type="InterPro" id="IPR004117">
    <property type="entry name" value="7tm6_olfct_rcpt"/>
</dbReference>
<reference evidence="12" key="1">
    <citation type="submission" date="2013-03" db="EMBL/GenBank/DDBJ databases">
        <title>The Genome Sequence of Anopheles minimus MINIMUS1.</title>
        <authorList>
            <consortium name="The Broad Institute Genomics Platform"/>
            <person name="Neafsey D.E."/>
            <person name="Walton C."/>
            <person name="Walker B."/>
            <person name="Young S.K."/>
            <person name="Zeng Q."/>
            <person name="Gargeya S."/>
            <person name="Fitzgerald M."/>
            <person name="Haas B."/>
            <person name="Abouelleil A."/>
            <person name="Allen A.W."/>
            <person name="Alvarado L."/>
            <person name="Arachchi H.M."/>
            <person name="Berlin A.M."/>
            <person name="Chapman S.B."/>
            <person name="Gainer-Dewar J."/>
            <person name="Goldberg J."/>
            <person name="Griggs A."/>
            <person name="Gujja S."/>
            <person name="Hansen M."/>
            <person name="Howarth C."/>
            <person name="Imamovic A."/>
            <person name="Ireland A."/>
            <person name="Larimer J."/>
            <person name="McCowan C."/>
            <person name="Murphy C."/>
            <person name="Pearson M."/>
            <person name="Poon T.W."/>
            <person name="Priest M."/>
            <person name="Roberts A."/>
            <person name="Saif S."/>
            <person name="Shea T."/>
            <person name="Sisk P."/>
            <person name="Sykes S."/>
            <person name="Wortman J."/>
            <person name="Nusbaum C."/>
            <person name="Birren B."/>
        </authorList>
    </citation>
    <scope>NUCLEOTIDE SEQUENCE [LARGE SCALE GENOMIC DNA]</scope>
    <source>
        <strain evidence="12">MINIMUS1</strain>
    </source>
</reference>
<sequence>MFRRLTNTIMQRQHYRTESYDYIVMPLGLRLLEYSGLWGDPKRKRSFALMLIGTILLLIVPKIVLGTGSDSFDSIARSTAEFIFCYNNYLMMAIFAIQRKPFEQLIGTVQQLFDKYRMRQNTAAAKYVMYVNRQIMRYSRLYIAVQGVYFLIFNLLPAFVTYHAYFSSNGSTTVEFLLPVESRFFFMDIRHSIMDYTIFSILACPAFLFTAYLTVVKGLVFIGIIVYNTLQYQLVSISIQELKSLDPDTALFRRYLTEIVDLHGMATRCTKLLDSVLHLMLLVQFTNTVLMCCLFLFYISKNINSGAVNVLLLFLALTVENLCFSYFGNRISTENYAVSVTIYNTAWYKYPSTLQKEFQHMIRHAHILRGITVGKFYIVDVASFGQLLKMIFSYYLILKELF</sequence>
<dbReference type="AlphaFoldDB" id="A0A182WR26"/>
<feature type="transmembrane region" description="Helical" evidence="10">
    <location>
        <begin position="306"/>
        <end position="327"/>
    </location>
</feature>
<evidence type="ECO:0000256" key="6">
    <source>
        <dbReference type="ARBA" id="ARBA00022989"/>
    </source>
</evidence>
<keyword evidence="4 10" id="KW-0812">Transmembrane</keyword>
<reference evidence="11" key="2">
    <citation type="submission" date="2020-05" db="UniProtKB">
        <authorList>
            <consortium name="EnsemblMetazoa"/>
        </authorList>
    </citation>
    <scope>IDENTIFICATION</scope>
    <source>
        <strain evidence="11">MINIMUS1</strain>
    </source>
</reference>
<keyword evidence="8" id="KW-0675">Receptor</keyword>
<dbReference type="PANTHER" id="PTHR21137:SF35">
    <property type="entry name" value="ODORANT RECEPTOR 19A-RELATED"/>
    <property type="match status" value="1"/>
</dbReference>
<organism evidence="11 12">
    <name type="scientific">Anopheles minimus</name>
    <dbReference type="NCBI Taxonomy" id="112268"/>
    <lineage>
        <taxon>Eukaryota</taxon>
        <taxon>Metazoa</taxon>
        <taxon>Ecdysozoa</taxon>
        <taxon>Arthropoda</taxon>
        <taxon>Hexapoda</taxon>
        <taxon>Insecta</taxon>
        <taxon>Pterygota</taxon>
        <taxon>Neoptera</taxon>
        <taxon>Endopterygota</taxon>
        <taxon>Diptera</taxon>
        <taxon>Nematocera</taxon>
        <taxon>Culicoidea</taxon>
        <taxon>Culicidae</taxon>
        <taxon>Anophelinae</taxon>
        <taxon>Anopheles</taxon>
    </lineage>
</organism>
<protein>
    <submittedName>
        <fullName evidence="11">Uncharacterized protein</fullName>
    </submittedName>
</protein>
<dbReference type="GO" id="GO:0005886">
    <property type="term" value="C:plasma membrane"/>
    <property type="evidence" value="ECO:0007669"/>
    <property type="project" value="UniProtKB-SubCell"/>
</dbReference>
<evidence type="ECO:0000256" key="3">
    <source>
        <dbReference type="ARBA" id="ARBA00022606"/>
    </source>
</evidence>
<keyword evidence="12" id="KW-1185">Reference proteome</keyword>
<evidence type="ECO:0000313" key="11">
    <source>
        <dbReference type="EnsemblMetazoa" id="AMIN015662-PA"/>
    </source>
</evidence>
<dbReference type="GO" id="GO:0005549">
    <property type="term" value="F:odorant binding"/>
    <property type="evidence" value="ECO:0007669"/>
    <property type="project" value="InterPro"/>
</dbReference>
<evidence type="ECO:0000256" key="10">
    <source>
        <dbReference type="SAM" id="Phobius"/>
    </source>
</evidence>
<evidence type="ECO:0000313" key="12">
    <source>
        <dbReference type="Proteomes" id="UP000075920"/>
    </source>
</evidence>
<keyword evidence="9" id="KW-0807">Transducer</keyword>
<evidence type="ECO:0000256" key="8">
    <source>
        <dbReference type="ARBA" id="ARBA00023170"/>
    </source>
</evidence>
<evidence type="ECO:0000256" key="9">
    <source>
        <dbReference type="ARBA" id="ARBA00023224"/>
    </source>
</evidence>
<dbReference type="VEuPathDB" id="VectorBase:AMIN015662"/>
<keyword evidence="5" id="KW-0552">Olfaction</keyword>
<dbReference type="STRING" id="112268.A0A182WR26"/>
<keyword evidence="3" id="KW-0716">Sensory transduction</keyword>
<dbReference type="GO" id="GO:0004984">
    <property type="term" value="F:olfactory receptor activity"/>
    <property type="evidence" value="ECO:0007669"/>
    <property type="project" value="InterPro"/>
</dbReference>
<dbReference type="Pfam" id="PF02949">
    <property type="entry name" value="7tm_6"/>
    <property type="match status" value="1"/>
</dbReference>
<feature type="transmembrane region" description="Helical" evidence="10">
    <location>
        <begin position="79"/>
        <end position="97"/>
    </location>
</feature>
<dbReference type="Proteomes" id="UP000075920">
    <property type="component" value="Unassembled WGS sequence"/>
</dbReference>
<feature type="transmembrane region" description="Helical" evidence="10">
    <location>
        <begin position="196"/>
        <end position="227"/>
    </location>
</feature>
<keyword evidence="6 10" id="KW-1133">Transmembrane helix</keyword>
<dbReference type="GO" id="GO:0007165">
    <property type="term" value="P:signal transduction"/>
    <property type="evidence" value="ECO:0007669"/>
    <property type="project" value="UniProtKB-KW"/>
</dbReference>
<dbReference type="PANTHER" id="PTHR21137">
    <property type="entry name" value="ODORANT RECEPTOR"/>
    <property type="match status" value="1"/>
</dbReference>
<comment type="subcellular location">
    <subcellularLocation>
        <location evidence="1">Cell membrane</location>
        <topology evidence="1">Multi-pass membrane protein</topology>
    </subcellularLocation>
</comment>